<dbReference type="Pfam" id="PF13320">
    <property type="entry name" value="GH123_cat"/>
    <property type="match status" value="1"/>
</dbReference>
<name>A0A916ZKW2_9BACL</name>
<gene>
    <name evidence="2" type="ORF">GCM10010911_72230</name>
</gene>
<dbReference type="RefSeq" id="WP_373288961.1">
    <property type="nucleotide sequence ID" value="NZ_BMHP01000020.1"/>
</dbReference>
<dbReference type="Proteomes" id="UP000612456">
    <property type="component" value="Unassembled WGS sequence"/>
</dbReference>
<proteinExistence type="predicted"/>
<keyword evidence="3" id="KW-1185">Reference proteome</keyword>
<reference evidence="2" key="1">
    <citation type="journal article" date="2014" name="Int. J. Syst. Evol. Microbiol.">
        <title>Complete genome sequence of Corynebacterium casei LMG S-19264T (=DSM 44701T), isolated from a smear-ripened cheese.</title>
        <authorList>
            <consortium name="US DOE Joint Genome Institute (JGI-PGF)"/>
            <person name="Walter F."/>
            <person name="Albersmeier A."/>
            <person name="Kalinowski J."/>
            <person name="Ruckert C."/>
        </authorList>
    </citation>
    <scope>NUCLEOTIDE SEQUENCE</scope>
    <source>
        <strain evidence="2">CGMCC 1.15178</strain>
    </source>
</reference>
<organism evidence="2 3">
    <name type="scientific">Paenibacillus nasutitermitis</name>
    <dbReference type="NCBI Taxonomy" id="1652958"/>
    <lineage>
        <taxon>Bacteria</taxon>
        <taxon>Bacillati</taxon>
        <taxon>Bacillota</taxon>
        <taxon>Bacilli</taxon>
        <taxon>Bacillales</taxon>
        <taxon>Paenibacillaceae</taxon>
        <taxon>Paenibacillus</taxon>
    </lineage>
</organism>
<sequence length="174" mass="20522">MCNNIGIRYVEFSHLYTQWGAKHPPKIIATEEGECKRIFGWETDAAGDDYKNFIAHFLPDLVRFIEENELEKRCYFHISDEPHLEHLVSYQHASHTVRRHINNFPIIDALSNFEFFERGVGRQEQQYNGSRINCGFLIFCIEVLVVYSRQELLYKAVLGQELLYIAVSQYYTSY</sequence>
<protein>
    <recommendedName>
        <fullName evidence="1">Glycoside hydrolase 123 catalytic domain-containing protein</fullName>
    </recommendedName>
</protein>
<evidence type="ECO:0000313" key="2">
    <source>
        <dbReference type="EMBL" id="GGE02717.1"/>
    </source>
</evidence>
<reference evidence="2" key="2">
    <citation type="submission" date="2020-09" db="EMBL/GenBank/DDBJ databases">
        <authorList>
            <person name="Sun Q."/>
            <person name="Zhou Y."/>
        </authorList>
    </citation>
    <scope>NUCLEOTIDE SEQUENCE</scope>
    <source>
        <strain evidence="2">CGMCC 1.15178</strain>
    </source>
</reference>
<dbReference type="InterPro" id="IPR025150">
    <property type="entry name" value="GH123_cat"/>
</dbReference>
<feature type="domain" description="Glycoside hydrolase 123 catalytic" evidence="1">
    <location>
        <begin position="1"/>
        <end position="118"/>
    </location>
</feature>
<dbReference type="EMBL" id="BMHP01000020">
    <property type="protein sequence ID" value="GGE02717.1"/>
    <property type="molecule type" value="Genomic_DNA"/>
</dbReference>
<evidence type="ECO:0000259" key="1">
    <source>
        <dbReference type="Pfam" id="PF13320"/>
    </source>
</evidence>
<comment type="caution">
    <text evidence="2">The sequence shown here is derived from an EMBL/GenBank/DDBJ whole genome shotgun (WGS) entry which is preliminary data.</text>
</comment>
<accession>A0A916ZKW2</accession>
<evidence type="ECO:0000313" key="3">
    <source>
        <dbReference type="Proteomes" id="UP000612456"/>
    </source>
</evidence>
<dbReference type="AlphaFoldDB" id="A0A916ZKW2"/>